<dbReference type="Gene3D" id="2.40.420.20">
    <property type="match status" value="1"/>
</dbReference>
<proteinExistence type="inferred from homology"/>
<evidence type="ECO:0000313" key="8">
    <source>
        <dbReference type="Proteomes" id="UP000177811"/>
    </source>
</evidence>
<protein>
    <recommendedName>
        <fullName evidence="6">YknX-like beta-barrel domain-containing protein</fullName>
    </recommendedName>
</protein>
<feature type="domain" description="YknX-like beta-barrel" evidence="6">
    <location>
        <begin position="405"/>
        <end position="480"/>
    </location>
</feature>
<dbReference type="EMBL" id="MHQL01000058">
    <property type="protein sequence ID" value="OHA01610.1"/>
    <property type="molecule type" value="Genomic_DNA"/>
</dbReference>
<dbReference type="GO" id="GO:0022857">
    <property type="term" value="F:transmembrane transporter activity"/>
    <property type="evidence" value="ECO:0007669"/>
    <property type="project" value="InterPro"/>
</dbReference>
<dbReference type="Pfam" id="PF25990">
    <property type="entry name" value="Beta-barrel_YknX"/>
    <property type="match status" value="1"/>
</dbReference>
<feature type="transmembrane region" description="Helical" evidence="5">
    <location>
        <begin position="12"/>
        <end position="33"/>
    </location>
</feature>
<dbReference type="Proteomes" id="UP000177811">
    <property type="component" value="Unassembled WGS sequence"/>
</dbReference>
<dbReference type="NCBIfam" id="TIGR01730">
    <property type="entry name" value="RND_mfp"/>
    <property type="match status" value="1"/>
</dbReference>
<accession>A0A1G2KQA7</accession>
<evidence type="ECO:0000259" key="6">
    <source>
        <dbReference type="Pfam" id="PF25990"/>
    </source>
</evidence>
<dbReference type="Gene3D" id="2.40.50.100">
    <property type="match status" value="1"/>
</dbReference>
<dbReference type="InterPro" id="IPR006143">
    <property type="entry name" value="RND_pump_MFP"/>
</dbReference>
<dbReference type="GO" id="GO:0030313">
    <property type="term" value="C:cell envelope"/>
    <property type="evidence" value="ECO:0007669"/>
    <property type="project" value="UniProtKB-SubCell"/>
</dbReference>
<evidence type="ECO:0000256" key="5">
    <source>
        <dbReference type="SAM" id="Phobius"/>
    </source>
</evidence>
<keyword evidence="5" id="KW-1133">Transmembrane helix</keyword>
<keyword evidence="5" id="KW-0472">Membrane</keyword>
<feature type="coiled-coil region" evidence="4">
    <location>
        <begin position="324"/>
        <end position="358"/>
    </location>
</feature>
<dbReference type="PANTHER" id="PTHR32347:SF23">
    <property type="entry name" value="BLL5650 PROTEIN"/>
    <property type="match status" value="1"/>
</dbReference>
<evidence type="ECO:0000256" key="4">
    <source>
        <dbReference type="SAM" id="Coils"/>
    </source>
</evidence>
<evidence type="ECO:0000256" key="2">
    <source>
        <dbReference type="ARBA" id="ARBA00009477"/>
    </source>
</evidence>
<dbReference type="Gene3D" id="1.10.287.470">
    <property type="entry name" value="Helix hairpin bin"/>
    <property type="match status" value="1"/>
</dbReference>
<feature type="coiled-coil region" evidence="4">
    <location>
        <begin position="99"/>
        <end position="166"/>
    </location>
</feature>
<evidence type="ECO:0000256" key="1">
    <source>
        <dbReference type="ARBA" id="ARBA00004196"/>
    </source>
</evidence>
<gene>
    <name evidence="7" type="ORF">A3C16_02530</name>
</gene>
<keyword evidence="5" id="KW-0812">Transmembrane</keyword>
<dbReference type="InterPro" id="IPR050465">
    <property type="entry name" value="UPF0194_transport"/>
</dbReference>
<name>A0A1G2KQA7_9BACT</name>
<comment type="subcellular location">
    <subcellularLocation>
        <location evidence="1">Cell envelope</location>
    </subcellularLocation>
</comment>
<dbReference type="PANTHER" id="PTHR32347">
    <property type="entry name" value="EFFLUX SYSTEM COMPONENT YKNX-RELATED"/>
    <property type="match status" value="1"/>
</dbReference>
<comment type="similarity">
    <text evidence="2">Belongs to the membrane fusion protein (MFP) (TC 8.A.1) family.</text>
</comment>
<dbReference type="SUPFAM" id="SSF111369">
    <property type="entry name" value="HlyD-like secretion proteins"/>
    <property type="match status" value="2"/>
</dbReference>
<organism evidence="7 8">
    <name type="scientific">Candidatus Sungbacteria bacterium RIFCSPHIGHO2_02_FULL_51_29</name>
    <dbReference type="NCBI Taxonomy" id="1802273"/>
    <lineage>
        <taxon>Bacteria</taxon>
        <taxon>Candidatus Sungiibacteriota</taxon>
    </lineage>
</organism>
<sequence>MGKIVTYGMQWFSRPLGAGVGIIVVGGIIYSLFFTGSSGEDEMLTVTKGSIVQEVAVTGKMQPVNDVELSFEKSGKVSRVNVQVGDMVGVGVLLVELDSTDLAADLREAEAAVDAARAQLLQYRAAADSQRAKLNELKRGSRPEEIRIQEIKLSNAKTAFEDAKQNLFDKIKDAYTKSDDAIRNKADDLFSNPGTNPQLSIAVDAQTKSDIEQRRYVVEGILDTWQTALASLTASGDLISAGSSAEKNLRSIATFLDRMAYAVNSLKPSSSYSQTTIDTWKGNISTARTNVNTATTNLSAAKEKFRSADSDVILQENELLLERAGASAEEIAAKEADLRQAEANSISQEANIKKAEAAASSIWAQLAKSVLRAPIAGTVTKQDAKVGENTSANTHIISIISAEDLEIEAQIPEVDVAKIAKGNHVRITLDALPGEEFSGDISYVDPAETVIDGVVNFKVRVAILRSDARFKPGLTANLEIETLRKDGVLILPQYAIVEKNAATFVRVPSDGAVIERAIVTGIRSQDGSVEVLSGVVAGEKVLNIGSKER</sequence>
<dbReference type="GO" id="GO:0016020">
    <property type="term" value="C:membrane"/>
    <property type="evidence" value="ECO:0007669"/>
    <property type="project" value="InterPro"/>
</dbReference>
<keyword evidence="3 4" id="KW-0175">Coiled coil</keyword>
<reference evidence="7 8" key="1">
    <citation type="journal article" date="2016" name="Nat. Commun.">
        <title>Thousands of microbial genomes shed light on interconnected biogeochemical processes in an aquifer system.</title>
        <authorList>
            <person name="Anantharaman K."/>
            <person name="Brown C.T."/>
            <person name="Hug L.A."/>
            <person name="Sharon I."/>
            <person name="Castelle C.J."/>
            <person name="Probst A.J."/>
            <person name="Thomas B.C."/>
            <person name="Singh A."/>
            <person name="Wilkins M.J."/>
            <person name="Karaoz U."/>
            <person name="Brodie E.L."/>
            <person name="Williams K.H."/>
            <person name="Hubbard S.S."/>
            <person name="Banfield J.F."/>
        </authorList>
    </citation>
    <scope>NUCLEOTIDE SEQUENCE [LARGE SCALE GENOMIC DNA]</scope>
</reference>
<dbReference type="Gene3D" id="2.40.30.170">
    <property type="match status" value="1"/>
</dbReference>
<dbReference type="AlphaFoldDB" id="A0A1G2KQA7"/>
<evidence type="ECO:0000256" key="3">
    <source>
        <dbReference type="ARBA" id="ARBA00023054"/>
    </source>
</evidence>
<evidence type="ECO:0000313" key="7">
    <source>
        <dbReference type="EMBL" id="OHA01610.1"/>
    </source>
</evidence>
<comment type="caution">
    <text evidence="7">The sequence shown here is derived from an EMBL/GenBank/DDBJ whole genome shotgun (WGS) entry which is preliminary data.</text>
</comment>
<dbReference type="InterPro" id="IPR058636">
    <property type="entry name" value="Beta-barrel_YknX"/>
</dbReference>